<proteinExistence type="predicted"/>
<evidence type="ECO:0000313" key="3">
    <source>
        <dbReference type="Proteomes" id="UP000249130"/>
    </source>
</evidence>
<evidence type="ECO:0000313" key="2">
    <source>
        <dbReference type="EMBL" id="RAI37065.1"/>
    </source>
</evidence>
<dbReference type="CDD" id="cd01948">
    <property type="entry name" value="EAL"/>
    <property type="match status" value="1"/>
</dbReference>
<dbReference type="SUPFAM" id="SSF141868">
    <property type="entry name" value="EAL domain-like"/>
    <property type="match status" value="1"/>
</dbReference>
<protein>
    <recommendedName>
        <fullName evidence="1">EAL domain-containing protein</fullName>
    </recommendedName>
</protein>
<dbReference type="InterPro" id="IPR035919">
    <property type="entry name" value="EAL_sf"/>
</dbReference>
<dbReference type="PANTHER" id="PTHR33121">
    <property type="entry name" value="CYCLIC DI-GMP PHOSPHODIESTERASE PDEF"/>
    <property type="match status" value="1"/>
</dbReference>
<reference evidence="2 3" key="1">
    <citation type="submission" date="2017-07" db="EMBL/GenBank/DDBJ databases">
        <title>Draft Genome Sequences of Select Purple Nonsulfur Bacteria.</title>
        <authorList>
            <person name="Lasarre B."/>
            <person name="Mckinlay J.B."/>
        </authorList>
    </citation>
    <scope>NUCLEOTIDE SEQUENCE [LARGE SCALE GENOMIC DNA]</scope>
    <source>
        <strain evidence="2 3">DSM 5909</strain>
    </source>
</reference>
<dbReference type="PROSITE" id="PS50883">
    <property type="entry name" value="EAL"/>
    <property type="match status" value="1"/>
</dbReference>
<dbReference type="Proteomes" id="UP000249130">
    <property type="component" value="Unassembled WGS sequence"/>
</dbReference>
<dbReference type="PANTHER" id="PTHR33121:SF70">
    <property type="entry name" value="SIGNALING PROTEIN YKOW"/>
    <property type="match status" value="1"/>
</dbReference>
<feature type="domain" description="EAL" evidence="1">
    <location>
        <begin position="88"/>
        <end position="340"/>
    </location>
</feature>
<dbReference type="Pfam" id="PF00563">
    <property type="entry name" value="EAL"/>
    <property type="match status" value="1"/>
</dbReference>
<organism evidence="2 3">
    <name type="scientific">Rhodoplanes roseus</name>
    <dbReference type="NCBI Taxonomy" id="29409"/>
    <lineage>
        <taxon>Bacteria</taxon>
        <taxon>Pseudomonadati</taxon>
        <taxon>Pseudomonadota</taxon>
        <taxon>Alphaproteobacteria</taxon>
        <taxon>Hyphomicrobiales</taxon>
        <taxon>Nitrobacteraceae</taxon>
        <taxon>Rhodoplanes</taxon>
    </lineage>
</organism>
<dbReference type="Gene3D" id="3.20.20.450">
    <property type="entry name" value="EAL domain"/>
    <property type="match status" value="1"/>
</dbReference>
<dbReference type="AlphaFoldDB" id="A0A327KHU8"/>
<sequence>MRAQNATRSSPRPGGGFAEVYLFTDRRHTPLTTQGETRAALPKINDPRVTVATTADRRPAQEARRAHTPMLKQIRSFLSRDDDERGPDGKPKVTLQRALDRDWLEIWYQPKFNLQTRKMVGAEALIRVRHPELGVLPPGVFLPGASEAAMMALTERVIAAGLRDWEDCAAVGAPEIKLAVNVPAGAFVEMPIARMIREGRPRSKAWSGLILEVTEDQVMNDLEVANEVANELRAQNCGLAVDDFGAGYSSLARLRQLPFTELKIDRAYVTDCDTDRTNAGMLETIVELAKRFDLKTVAEGIETPHESHKLQGIGCAVGQGYLFARPMSKDDFIAKLQRYTGVQRAPERSRWNPFAGQPARLRTS</sequence>
<comment type="caution">
    <text evidence="2">The sequence shown here is derived from an EMBL/GenBank/DDBJ whole genome shotgun (WGS) entry which is preliminary data.</text>
</comment>
<dbReference type="GO" id="GO:0071111">
    <property type="term" value="F:cyclic-guanylate-specific phosphodiesterase activity"/>
    <property type="evidence" value="ECO:0007669"/>
    <property type="project" value="InterPro"/>
</dbReference>
<gene>
    <name evidence="2" type="ORF">CH341_29915</name>
</gene>
<dbReference type="InterPro" id="IPR001633">
    <property type="entry name" value="EAL_dom"/>
</dbReference>
<accession>A0A327KHU8</accession>
<dbReference type="OrthoDB" id="9814202at2"/>
<dbReference type="EMBL" id="NPEX01000464">
    <property type="protein sequence ID" value="RAI37065.1"/>
    <property type="molecule type" value="Genomic_DNA"/>
</dbReference>
<keyword evidence="3" id="KW-1185">Reference proteome</keyword>
<name>A0A327KHU8_9BRAD</name>
<evidence type="ECO:0000259" key="1">
    <source>
        <dbReference type="PROSITE" id="PS50883"/>
    </source>
</evidence>
<dbReference type="InterPro" id="IPR050706">
    <property type="entry name" value="Cyclic-di-GMP_PDE-like"/>
</dbReference>
<dbReference type="SMART" id="SM00052">
    <property type="entry name" value="EAL"/>
    <property type="match status" value="1"/>
</dbReference>